<dbReference type="SUPFAM" id="SSF54593">
    <property type="entry name" value="Glyoxalase/Bleomycin resistance protein/Dihydroxybiphenyl dioxygenase"/>
    <property type="match status" value="1"/>
</dbReference>
<dbReference type="OrthoDB" id="8116053at2"/>
<dbReference type="Proteomes" id="UP000296469">
    <property type="component" value="Chromosome"/>
</dbReference>
<keyword evidence="3" id="KW-1185">Reference proteome</keyword>
<organism evidence="2 3">
    <name type="scientific">Cellulomonas shaoxiangyii</name>
    <dbReference type="NCBI Taxonomy" id="2566013"/>
    <lineage>
        <taxon>Bacteria</taxon>
        <taxon>Bacillati</taxon>
        <taxon>Actinomycetota</taxon>
        <taxon>Actinomycetes</taxon>
        <taxon>Micrococcales</taxon>
        <taxon>Cellulomonadaceae</taxon>
        <taxon>Cellulomonas</taxon>
    </lineage>
</organism>
<dbReference type="InterPro" id="IPR041581">
    <property type="entry name" value="Glyoxalase_6"/>
</dbReference>
<gene>
    <name evidence="2" type="ORF">E5225_00805</name>
</gene>
<protein>
    <submittedName>
        <fullName evidence="2">Glyoxalase</fullName>
    </submittedName>
</protein>
<accession>A0A4P7SFJ3</accession>
<sequence length="139" mass="14847">MQVQFVAGFGPITQDAGAAGAFWADALGIPFQEPAPGYFRNDSFSGVGSFARWPLSQAAEATFGSPDWPVDLPVPQAWLELDVASAQAVADAVAELRAAGHEVLVDAHEEPWGQTTARIQSPEGVLVGITYTPWMHREP</sequence>
<evidence type="ECO:0000259" key="1">
    <source>
        <dbReference type="Pfam" id="PF18029"/>
    </source>
</evidence>
<dbReference type="AlphaFoldDB" id="A0A4P7SFJ3"/>
<dbReference type="KEGG" id="celz:E5225_00805"/>
<dbReference type="InterPro" id="IPR029068">
    <property type="entry name" value="Glyas_Bleomycin-R_OHBP_Dase"/>
</dbReference>
<feature type="domain" description="Glyoxalase-like" evidence="1">
    <location>
        <begin position="13"/>
        <end position="125"/>
    </location>
</feature>
<evidence type="ECO:0000313" key="3">
    <source>
        <dbReference type="Proteomes" id="UP000296469"/>
    </source>
</evidence>
<name>A0A4P7SFJ3_9CELL</name>
<evidence type="ECO:0000313" key="2">
    <source>
        <dbReference type="EMBL" id="QCB92311.1"/>
    </source>
</evidence>
<proteinExistence type="predicted"/>
<reference evidence="2 3" key="1">
    <citation type="submission" date="2019-04" db="EMBL/GenBank/DDBJ databases">
        <title>Isolation and identification of Cellulomonas shaoxiangyii sp. Nov. isolated from feces of the Tibetan antelopes (Pantholops hodgsonii) in the Qinghai-Tibet plateau of China.</title>
        <authorList>
            <person name="Tian Z."/>
        </authorList>
    </citation>
    <scope>NUCLEOTIDE SEQUENCE [LARGE SCALE GENOMIC DNA]</scope>
    <source>
        <strain evidence="2 3">Z28</strain>
    </source>
</reference>
<dbReference type="Pfam" id="PF18029">
    <property type="entry name" value="Glyoxalase_6"/>
    <property type="match status" value="1"/>
</dbReference>
<dbReference type="RefSeq" id="WP_135972304.1">
    <property type="nucleotide sequence ID" value="NZ_CP039291.1"/>
</dbReference>
<dbReference type="EMBL" id="CP039291">
    <property type="protein sequence ID" value="QCB92311.1"/>
    <property type="molecule type" value="Genomic_DNA"/>
</dbReference>
<dbReference type="Gene3D" id="3.10.180.10">
    <property type="entry name" value="2,3-Dihydroxybiphenyl 1,2-Dioxygenase, domain 1"/>
    <property type="match status" value="1"/>
</dbReference>